<keyword evidence="6 10" id="KW-0521">NADP</keyword>
<evidence type="ECO:0000256" key="10">
    <source>
        <dbReference type="HAMAP-Rule" id="MF_01925"/>
    </source>
</evidence>
<dbReference type="EMBL" id="CP061854">
    <property type="protein sequence ID" value="QOD56920.1"/>
    <property type="molecule type" value="Genomic_DNA"/>
</dbReference>
<comment type="catalytic activity">
    <reaction evidence="9 10 13">
        <text>L-proline + NADP(+) = (S)-1-pyrroline-5-carboxylate + NADPH + 2 H(+)</text>
        <dbReference type="Rhea" id="RHEA:14109"/>
        <dbReference type="ChEBI" id="CHEBI:15378"/>
        <dbReference type="ChEBI" id="CHEBI:17388"/>
        <dbReference type="ChEBI" id="CHEBI:57783"/>
        <dbReference type="ChEBI" id="CHEBI:58349"/>
        <dbReference type="ChEBI" id="CHEBI:60039"/>
        <dbReference type="EC" id="1.5.1.2"/>
    </reaction>
</comment>
<feature type="domain" description="Pyrroline-5-carboxylate reductase dimerisation" evidence="15">
    <location>
        <begin position="163"/>
        <end position="268"/>
    </location>
</feature>
<feature type="binding site" evidence="12">
    <location>
        <position position="57"/>
    </location>
    <ligand>
        <name>NADPH</name>
        <dbReference type="ChEBI" id="CHEBI:57783"/>
    </ligand>
</feature>
<evidence type="ECO:0000259" key="15">
    <source>
        <dbReference type="Pfam" id="PF14748"/>
    </source>
</evidence>
<protein>
    <recommendedName>
        <fullName evidence="10 11">Pyrroline-5-carboxylate reductase</fullName>
        <shortName evidence="10">P5C reductase</shortName>
        <shortName evidence="10">P5CR</shortName>
        <ecNumber evidence="10 11">1.5.1.2</ecNumber>
    </recommendedName>
    <alternativeName>
        <fullName evidence="10">PCA reductase</fullName>
    </alternativeName>
</protein>
<accession>A0A1V1V5U6</accession>
<dbReference type="Proteomes" id="UP000218676">
    <property type="component" value="Chromosome 1"/>
</dbReference>
<reference evidence="18" key="2">
    <citation type="submission" date="2017-05" db="EMBL/GenBank/DDBJ databases">
        <title>Whole genome sequence of fish pathogenic bacteria, Photobacterium damselae subsp. piscicida, strain 91-197, isolated from hybrid striped bass (Morone sp.) in USA.</title>
        <authorList>
            <person name="Teru Y."/>
            <person name="Hikima J."/>
            <person name="Kono T."/>
            <person name="Sakai M."/>
            <person name="Takano T."/>
            <person name="Hawke J.P."/>
            <person name="Takeyama H."/>
            <person name="Aoki T."/>
        </authorList>
    </citation>
    <scope>NUCLEOTIDE SEQUENCE [LARGE SCALE GENOMIC DNA]</scope>
    <source>
        <strain evidence="18">91-197</strain>
    </source>
</reference>
<evidence type="ECO:0000256" key="6">
    <source>
        <dbReference type="ARBA" id="ARBA00022857"/>
    </source>
</evidence>
<evidence type="ECO:0000313" key="19">
    <source>
        <dbReference type="Proteomes" id="UP000516656"/>
    </source>
</evidence>
<comment type="pathway">
    <text evidence="1 10 13">Amino-acid biosynthesis; L-proline biosynthesis; L-proline from L-glutamate 5-semialdehyde: step 1/1.</text>
</comment>
<dbReference type="NCBIfam" id="TIGR00112">
    <property type="entry name" value="proC"/>
    <property type="match status" value="1"/>
</dbReference>
<dbReference type="InterPro" id="IPR008927">
    <property type="entry name" value="6-PGluconate_DH-like_C_sf"/>
</dbReference>
<keyword evidence="5 10" id="KW-0641">Proline biosynthesis</keyword>
<dbReference type="GO" id="GO:0055129">
    <property type="term" value="P:L-proline biosynthetic process"/>
    <property type="evidence" value="ECO:0007669"/>
    <property type="project" value="UniProtKB-UniRule"/>
</dbReference>
<dbReference type="EMBL" id="AP018045">
    <property type="protein sequence ID" value="BAX54161.1"/>
    <property type="molecule type" value="Genomic_DNA"/>
</dbReference>
<sequence length="272" mass="28594">MTQRSIAFIGAGNMAKSIIAGLVNSGYDPKKITVTAPSATRRQPLAEEYGVQTSSDNFASAAAADVVVLAIKPQLMAEVCKPLQKVDFSNKLVISIAAGVSSARLNEMLACQLNLVRVMPNTPALIGQGMSGLFAVDGLAQADKAFAEQLLTAVGKVCWVSQEADINGVIAAAGSAPAYFFLFMEAMEQEAIRQGFDPETARLLVQQSALGAAHMVEANPATSLATLREQVTSKGGTTAEAIATFNQHQLSDTVAQAMQAAVARAQEMEQLF</sequence>
<dbReference type="InterPro" id="IPR053790">
    <property type="entry name" value="P5CR-like_CS"/>
</dbReference>
<dbReference type="InterPro" id="IPR028939">
    <property type="entry name" value="P5C_Rdtase_cat_N"/>
</dbReference>
<reference evidence="16" key="1">
    <citation type="journal article" date="2017" name="Genome Announc.">
        <title>Whole-Genome Sequence of Photobacterium damselae subsp. piscicida Strain 91-197, Isolated from Hybrid Striped Bass (Morone sp.) in the United States.</title>
        <authorList>
            <person name="Teru Y."/>
            <person name="Hikima J."/>
            <person name="Kono T."/>
            <person name="Sakai M."/>
            <person name="Takano T."/>
            <person name="Hawke J.P."/>
            <person name="Takeyama H."/>
            <person name="Aoki T."/>
        </authorList>
    </citation>
    <scope>NUCLEOTIDE SEQUENCE</scope>
    <source>
        <strain evidence="16">91-197</strain>
    </source>
</reference>
<feature type="domain" description="Pyrroline-5-carboxylate reductase catalytic N-terminal" evidence="14">
    <location>
        <begin position="6"/>
        <end position="99"/>
    </location>
</feature>
<name>A0A1V1V5U6_PHODP</name>
<evidence type="ECO:0000256" key="13">
    <source>
        <dbReference type="RuleBase" id="RU003903"/>
    </source>
</evidence>
<evidence type="ECO:0000313" key="17">
    <source>
        <dbReference type="EMBL" id="QOD56920.1"/>
    </source>
</evidence>
<keyword evidence="7 10" id="KW-0560">Oxidoreductase</keyword>
<evidence type="ECO:0000313" key="18">
    <source>
        <dbReference type="Proteomes" id="UP000218676"/>
    </source>
</evidence>
<dbReference type="PANTHER" id="PTHR11645">
    <property type="entry name" value="PYRROLINE-5-CARBOXYLATE REDUCTASE"/>
    <property type="match status" value="1"/>
</dbReference>
<dbReference type="EC" id="1.5.1.2" evidence="10 11"/>
<evidence type="ECO:0000256" key="9">
    <source>
        <dbReference type="ARBA" id="ARBA00052690"/>
    </source>
</evidence>
<keyword evidence="3 10" id="KW-0963">Cytoplasm</keyword>
<evidence type="ECO:0000256" key="1">
    <source>
        <dbReference type="ARBA" id="ARBA00005205"/>
    </source>
</evidence>
<dbReference type="InterPro" id="IPR029036">
    <property type="entry name" value="P5CR_dimer"/>
</dbReference>
<evidence type="ECO:0000256" key="11">
    <source>
        <dbReference type="NCBIfam" id="TIGR00112"/>
    </source>
</evidence>
<comment type="subcellular location">
    <subcellularLocation>
        <location evidence="10">Cytoplasm</location>
    </subcellularLocation>
</comment>
<dbReference type="InterPro" id="IPR000304">
    <property type="entry name" value="Pyrroline-COOH_reductase"/>
</dbReference>
<evidence type="ECO:0000256" key="2">
    <source>
        <dbReference type="ARBA" id="ARBA00005525"/>
    </source>
</evidence>
<organism evidence="17 19">
    <name type="scientific">Photobacterium damsela subsp. piscicida</name>
    <name type="common">Pasteurella piscicida</name>
    <dbReference type="NCBI Taxonomy" id="38294"/>
    <lineage>
        <taxon>Bacteria</taxon>
        <taxon>Pseudomonadati</taxon>
        <taxon>Pseudomonadota</taxon>
        <taxon>Gammaproteobacteria</taxon>
        <taxon>Vibrionales</taxon>
        <taxon>Vibrionaceae</taxon>
        <taxon>Photobacterium</taxon>
    </lineage>
</organism>
<evidence type="ECO:0000256" key="7">
    <source>
        <dbReference type="ARBA" id="ARBA00023002"/>
    </source>
</evidence>
<dbReference type="AlphaFoldDB" id="A0A1V1V5U6"/>
<dbReference type="Pfam" id="PF03807">
    <property type="entry name" value="F420_oxidored"/>
    <property type="match status" value="1"/>
</dbReference>
<dbReference type="PIRSF" id="PIRSF000193">
    <property type="entry name" value="Pyrrol-5-carb_rd"/>
    <property type="match status" value="1"/>
</dbReference>
<dbReference type="FunFam" id="3.40.50.720:FF:000105">
    <property type="entry name" value="Pyrroline-5-carboxylate reductase"/>
    <property type="match status" value="1"/>
</dbReference>
<keyword evidence="4 10" id="KW-0028">Amino-acid biosynthesis</keyword>
<comment type="catalytic activity">
    <reaction evidence="8 10">
        <text>L-proline + NAD(+) = (S)-1-pyrroline-5-carboxylate + NADH + 2 H(+)</text>
        <dbReference type="Rhea" id="RHEA:14105"/>
        <dbReference type="ChEBI" id="CHEBI:15378"/>
        <dbReference type="ChEBI" id="CHEBI:17388"/>
        <dbReference type="ChEBI" id="CHEBI:57540"/>
        <dbReference type="ChEBI" id="CHEBI:57945"/>
        <dbReference type="ChEBI" id="CHEBI:60039"/>
        <dbReference type="EC" id="1.5.1.2"/>
    </reaction>
</comment>
<dbReference type="Gene3D" id="1.10.3730.10">
    <property type="entry name" value="ProC C-terminal domain-like"/>
    <property type="match status" value="1"/>
</dbReference>
<comment type="similarity">
    <text evidence="2 10 13">Belongs to the pyrroline-5-carboxylate reductase family.</text>
</comment>
<evidence type="ECO:0000256" key="3">
    <source>
        <dbReference type="ARBA" id="ARBA00022490"/>
    </source>
</evidence>
<evidence type="ECO:0000256" key="8">
    <source>
        <dbReference type="ARBA" id="ARBA00050547"/>
    </source>
</evidence>
<dbReference type="FunFam" id="1.10.3730.10:FF:000001">
    <property type="entry name" value="Pyrroline-5-carboxylate reductase"/>
    <property type="match status" value="1"/>
</dbReference>
<dbReference type="HAMAP" id="MF_01925">
    <property type="entry name" value="P5C_reductase"/>
    <property type="match status" value="1"/>
</dbReference>
<dbReference type="Pfam" id="PF14748">
    <property type="entry name" value="P5CR_dimer"/>
    <property type="match status" value="1"/>
</dbReference>
<dbReference type="SUPFAM" id="SSF51735">
    <property type="entry name" value="NAD(P)-binding Rossmann-fold domains"/>
    <property type="match status" value="1"/>
</dbReference>
<dbReference type="PROSITE" id="PS00521">
    <property type="entry name" value="P5CR"/>
    <property type="match status" value="1"/>
</dbReference>
<dbReference type="GO" id="GO:0005737">
    <property type="term" value="C:cytoplasm"/>
    <property type="evidence" value="ECO:0007669"/>
    <property type="project" value="UniProtKB-SubCell"/>
</dbReference>
<evidence type="ECO:0000256" key="12">
    <source>
        <dbReference type="PIRSR" id="PIRSR000193-1"/>
    </source>
</evidence>
<dbReference type="UniPathway" id="UPA00098">
    <property type="reaction ID" value="UER00361"/>
</dbReference>
<dbReference type="Gene3D" id="3.40.50.720">
    <property type="entry name" value="NAD(P)-binding Rossmann-like Domain"/>
    <property type="match status" value="1"/>
</dbReference>
<evidence type="ECO:0000256" key="5">
    <source>
        <dbReference type="ARBA" id="ARBA00022650"/>
    </source>
</evidence>
<evidence type="ECO:0000259" key="14">
    <source>
        <dbReference type="Pfam" id="PF03807"/>
    </source>
</evidence>
<dbReference type="Proteomes" id="UP000516656">
    <property type="component" value="Chromosome 1"/>
</dbReference>
<evidence type="ECO:0000313" key="16">
    <source>
        <dbReference type="EMBL" id="BAX54161.1"/>
    </source>
</evidence>
<reference evidence="17 19" key="3">
    <citation type="submission" date="2020-09" db="EMBL/GenBank/DDBJ databases">
        <title>Complete, closed and curated genome sequences of Photobacterium damselae subsp. piscicida isolates from Australia indicate localised evolution and additional plasmid-borne pathogenicity mechanisms.</title>
        <authorList>
            <person name="Baseggio L."/>
            <person name="Silayeva O."/>
            <person name="Buller N."/>
            <person name="Landos M."/>
            <person name="Engelstaedter J."/>
            <person name="Barnes A.C."/>
        </authorList>
    </citation>
    <scope>NUCLEOTIDE SEQUENCE [LARGE SCALE GENOMIC DNA]</scope>
    <source>
        <strain evidence="17 19">AS-16-0540-1</strain>
    </source>
</reference>
<feature type="binding site" evidence="12">
    <location>
        <begin position="70"/>
        <end position="73"/>
    </location>
    <ligand>
        <name>NADP(+)</name>
        <dbReference type="ChEBI" id="CHEBI:58349"/>
    </ligand>
</feature>
<dbReference type="InterPro" id="IPR036291">
    <property type="entry name" value="NAD(P)-bd_dom_sf"/>
</dbReference>
<evidence type="ECO:0000256" key="4">
    <source>
        <dbReference type="ARBA" id="ARBA00022605"/>
    </source>
</evidence>
<dbReference type="RefSeq" id="WP_086957247.1">
    <property type="nucleotide sequence ID" value="NZ_AP018045.1"/>
</dbReference>
<proteinExistence type="inferred from homology"/>
<gene>
    <name evidence="10" type="primary">proC</name>
    <name evidence="17" type="ORF">IC627_02315</name>
    <name evidence="16" type="ORF">PDPUS_1_02787</name>
</gene>
<dbReference type="SUPFAM" id="SSF48179">
    <property type="entry name" value="6-phosphogluconate dehydrogenase C-terminal domain-like"/>
    <property type="match status" value="1"/>
</dbReference>
<comment type="function">
    <text evidence="10">Catalyzes the reduction of 1-pyrroline-5-carboxylate (PCA) to L-proline.</text>
</comment>
<dbReference type="GO" id="GO:0004735">
    <property type="term" value="F:pyrroline-5-carboxylate reductase activity"/>
    <property type="evidence" value="ECO:0007669"/>
    <property type="project" value="UniProtKB-UniRule"/>
</dbReference>
<dbReference type="PANTHER" id="PTHR11645:SF0">
    <property type="entry name" value="PYRROLINE-5-CARBOXYLATE REDUCTASE 3"/>
    <property type="match status" value="1"/>
</dbReference>
<feature type="binding site" evidence="12">
    <location>
        <begin position="9"/>
        <end position="14"/>
    </location>
    <ligand>
        <name>NADP(+)</name>
        <dbReference type="ChEBI" id="CHEBI:58349"/>
    </ligand>
</feature>